<dbReference type="EMBL" id="CVQI01011001">
    <property type="protein sequence ID" value="CRK20352.1"/>
    <property type="molecule type" value="Genomic_DNA"/>
</dbReference>
<organism evidence="4 5">
    <name type="scientific">Verticillium longisporum</name>
    <name type="common">Verticillium dahliae var. longisporum</name>
    <dbReference type="NCBI Taxonomy" id="100787"/>
    <lineage>
        <taxon>Eukaryota</taxon>
        <taxon>Fungi</taxon>
        <taxon>Dikarya</taxon>
        <taxon>Ascomycota</taxon>
        <taxon>Pezizomycotina</taxon>
        <taxon>Sordariomycetes</taxon>
        <taxon>Hypocreomycetidae</taxon>
        <taxon>Glomerellales</taxon>
        <taxon>Plectosphaerellaceae</taxon>
        <taxon>Verticillium</taxon>
    </lineage>
</organism>
<feature type="compositionally biased region" description="Polar residues" evidence="1">
    <location>
        <begin position="344"/>
        <end position="357"/>
    </location>
</feature>
<feature type="transmembrane region" description="Helical" evidence="2">
    <location>
        <begin position="446"/>
        <end position="467"/>
    </location>
</feature>
<evidence type="ECO:0000256" key="2">
    <source>
        <dbReference type="SAM" id="Phobius"/>
    </source>
</evidence>
<dbReference type="Proteomes" id="UP000045706">
    <property type="component" value="Unassembled WGS sequence"/>
</dbReference>
<feature type="transmembrane region" description="Helical" evidence="2">
    <location>
        <begin position="514"/>
        <end position="536"/>
    </location>
</feature>
<feature type="region of interest" description="Disordered" evidence="1">
    <location>
        <begin position="1"/>
        <end position="20"/>
    </location>
</feature>
<feature type="compositionally biased region" description="Low complexity" evidence="1">
    <location>
        <begin position="170"/>
        <end position="218"/>
    </location>
</feature>
<dbReference type="SUPFAM" id="SSF51045">
    <property type="entry name" value="WW domain"/>
    <property type="match status" value="1"/>
</dbReference>
<dbReference type="PROSITE" id="PS50020">
    <property type="entry name" value="WW_DOMAIN_2"/>
    <property type="match status" value="1"/>
</dbReference>
<gene>
    <name evidence="4" type="ORF">BN1723_012128</name>
</gene>
<evidence type="ECO:0000313" key="4">
    <source>
        <dbReference type="EMBL" id="CRK20352.1"/>
    </source>
</evidence>
<evidence type="ECO:0000256" key="1">
    <source>
        <dbReference type="SAM" id="MobiDB-lite"/>
    </source>
</evidence>
<dbReference type="InterPro" id="IPR001202">
    <property type="entry name" value="WW_dom"/>
</dbReference>
<name>A0A0G4LEA1_VERLO</name>
<feature type="compositionally biased region" description="Gly residues" evidence="1">
    <location>
        <begin position="149"/>
        <end position="169"/>
    </location>
</feature>
<feature type="compositionally biased region" description="Low complexity" evidence="1">
    <location>
        <begin position="85"/>
        <end position="115"/>
    </location>
</feature>
<feature type="transmembrane region" description="Helical" evidence="2">
    <location>
        <begin position="487"/>
        <end position="508"/>
    </location>
</feature>
<evidence type="ECO:0000313" key="5">
    <source>
        <dbReference type="Proteomes" id="UP000045706"/>
    </source>
</evidence>
<dbReference type="CDD" id="cd00201">
    <property type="entry name" value="WW"/>
    <property type="match status" value="1"/>
</dbReference>
<keyword evidence="2" id="KW-0472">Membrane</keyword>
<protein>
    <recommendedName>
        <fullName evidence="3">WW domain-containing protein</fullName>
    </recommendedName>
</protein>
<evidence type="ECO:0000259" key="3">
    <source>
        <dbReference type="PROSITE" id="PS50020"/>
    </source>
</evidence>
<feature type="domain" description="WW" evidence="3">
    <location>
        <begin position="13"/>
        <end position="47"/>
    </location>
</feature>
<feature type="region of interest" description="Disordered" evidence="1">
    <location>
        <begin position="39"/>
        <end position="390"/>
    </location>
</feature>
<keyword evidence="2" id="KW-0812">Transmembrane</keyword>
<dbReference type="Gene3D" id="2.20.70.10">
    <property type="match status" value="1"/>
</dbReference>
<reference evidence="5" key="1">
    <citation type="submission" date="2015-05" db="EMBL/GenBank/DDBJ databases">
        <authorList>
            <person name="Fogelqvist Johan"/>
        </authorList>
    </citation>
    <scope>NUCLEOTIDE SEQUENCE [LARGE SCALE GENOMIC DNA]</scope>
</reference>
<proteinExistence type="predicted"/>
<dbReference type="InterPro" id="IPR036020">
    <property type="entry name" value="WW_dom_sf"/>
</dbReference>
<dbReference type="PROSITE" id="PS01159">
    <property type="entry name" value="WW_DOMAIN_1"/>
    <property type="match status" value="1"/>
</dbReference>
<feature type="compositionally biased region" description="Basic and acidic residues" evidence="1">
    <location>
        <begin position="293"/>
        <end position="311"/>
    </location>
</feature>
<keyword evidence="2" id="KW-1133">Transmembrane helix</keyword>
<sequence length="572" mass="61907">MADFEAPSGPPPPELPPGWTARWNTQYNAWFYVNLHTKQSQWDKPTEPALPPQNETPDGPPPGYAPRPGDNPSTPSDVKHNPYTQASASPQPGASSSQPPPAQAAGPPQQQQQQSDTRGSFPQQLPPRPEDRGKSSGGGLMGKLLGKVKGSGGGGHMPQGGYPGHGYGGQPQQQYGGYPQQGGYPPQQQYGGYPPQQQYGGYPPQQQYGGYPPQQGYPMHGGGYPGYQQAGGKRPGGGGGAGLRFPHYREDDDEDERDRDAADLFALQRSRRVAAASKLAESTETDPDASRGSLDHSNEGSHSRRYQDRSIRRGIRSSWNGTRSFSGRGRGQGAIDEEAEGVQRNATDQDSNHSSEGNPKMVDVGLESQTEYDDPPASLTGELEDDNSPPAFQKFQGKADRNKFMLRRESTNESEYDEQQEAEAESQVMPATVPLAEGEIFKYDPFFAWAFLILLAALLSTFVLVWLHTSTRKGMGDTIYTTLHASFHMLAVDTLISVIVALFWLAALRSFARPLAGLVVVAVPVIMGTFALYAFVSSFKGSTHGASFQDRALRWASLVPADGMDDGGDFGE</sequence>
<feature type="compositionally biased region" description="Gly residues" evidence="1">
    <location>
        <begin position="233"/>
        <end position="242"/>
    </location>
</feature>
<dbReference type="Pfam" id="PF00397">
    <property type="entry name" value="WW"/>
    <property type="match status" value="1"/>
</dbReference>
<accession>A0A0G4LEA1</accession>
<dbReference type="AlphaFoldDB" id="A0A0G4LEA1"/>
<dbReference type="SMART" id="SM00456">
    <property type="entry name" value="WW"/>
    <property type="match status" value="1"/>
</dbReference>